<keyword evidence="12" id="KW-1185">Reference proteome</keyword>
<keyword evidence="6 9" id="KW-1133">Transmembrane helix</keyword>
<sequence>MTYLVIAFIGALFLIYSLTLRQLEKTEVTGPMFFVIGGITLANLVPNNGGELKAGVDLLLPFIELTLSIFLFSDAAKSKLSVLRHSFQYPGLLLFVALPLTLLLGIAVGLFLFAELSLIQAALIAIILTPTDAALSKGLLSSSEVPEKIREGINTESGLNDGLCVPVFLIFILLAKNPESAITTSHVVSVFSRELGIALLVAITSISIFIPSLNFAMKRHYFAQNTSPFLLLGFAMAVFSVTQYLHGSGFIAVFVAGLLFDKFSAKTVRTELIEDSEHIADFTSLMIWCLFGYACAYLVLPKLNFEIVTYALLSTTLIRIIPVMLSLLFTSLNLKERFTFAWFGPRGLASIVFTLMVIDEQIENKFQIASIAMTTILFSVFIHGISTKPIADSFKNAK</sequence>
<keyword evidence="8 9" id="KW-0472">Membrane</keyword>
<feature type="transmembrane region" description="Helical" evidence="9">
    <location>
        <begin position="229"/>
        <end position="259"/>
    </location>
</feature>
<dbReference type="InterPro" id="IPR006153">
    <property type="entry name" value="Cation/H_exchanger_TM"/>
</dbReference>
<organism evidence="11 12">
    <name type="scientific">Pseudoalteromonas marina</name>
    <dbReference type="NCBI Taxonomy" id="267375"/>
    <lineage>
        <taxon>Bacteria</taxon>
        <taxon>Pseudomonadati</taxon>
        <taxon>Pseudomonadota</taxon>
        <taxon>Gammaproteobacteria</taxon>
        <taxon>Alteromonadales</taxon>
        <taxon>Pseudoalteromonadaceae</taxon>
        <taxon>Pseudoalteromonas</taxon>
    </lineage>
</organism>
<proteinExistence type="predicted"/>
<dbReference type="InterPro" id="IPR038770">
    <property type="entry name" value="Na+/solute_symporter_sf"/>
</dbReference>
<dbReference type="PANTHER" id="PTHR32507:SF8">
    <property type="entry name" value="CNH1P"/>
    <property type="match status" value="1"/>
</dbReference>
<name>A0ABT9FAF5_9GAMM</name>
<dbReference type="RefSeq" id="WP_305471277.1">
    <property type="nucleotide sequence ID" value="NZ_JAUYVT010000002.1"/>
</dbReference>
<feature type="transmembrane region" description="Helical" evidence="9">
    <location>
        <begin position="340"/>
        <end position="359"/>
    </location>
</feature>
<dbReference type="EMBL" id="JAUYVT010000002">
    <property type="protein sequence ID" value="MDP2563770.1"/>
    <property type="molecule type" value="Genomic_DNA"/>
</dbReference>
<feature type="transmembrane region" description="Helical" evidence="9">
    <location>
        <begin position="157"/>
        <end position="175"/>
    </location>
</feature>
<comment type="caution">
    <text evidence="11">The sequence shown here is derived from an EMBL/GenBank/DDBJ whole genome shotgun (WGS) entry which is preliminary data.</text>
</comment>
<feature type="transmembrane region" description="Helical" evidence="9">
    <location>
        <begin position="92"/>
        <end position="112"/>
    </location>
</feature>
<reference evidence="11" key="1">
    <citation type="submission" date="2023-07" db="EMBL/GenBank/DDBJ databases">
        <title>Genome content predicts the carbon catabolic preferences of heterotrophic bacteria.</title>
        <authorList>
            <person name="Gralka M."/>
        </authorList>
    </citation>
    <scope>NUCLEOTIDE SEQUENCE</scope>
    <source>
        <strain evidence="11">4G09</strain>
    </source>
</reference>
<feature type="transmembrane region" description="Helical" evidence="9">
    <location>
        <begin position="54"/>
        <end position="72"/>
    </location>
</feature>
<keyword evidence="4" id="KW-1003">Cell membrane</keyword>
<evidence type="ECO:0000256" key="2">
    <source>
        <dbReference type="ARBA" id="ARBA00022448"/>
    </source>
</evidence>
<keyword evidence="2" id="KW-0813">Transport</keyword>
<accession>A0ABT9FAF5</accession>
<feature type="transmembrane region" description="Helical" evidence="9">
    <location>
        <begin position="118"/>
        <end position="136"/>
    </location>
</feature>
<feature type="transmembrane region" description="Helical" evidence="9">
    <location>
        <begin position="279"/>
        <end position="300"/>
    </location>
</feature>
<feature type="transmembrane region" description="Helical" evidence="9">
    <location>
        <begin position="307"/>
        <end position="328"/>
    </location>
</feature>
<comment type="subcellular location">
    <subcellularLocation>
        <location evidence="1">Cell membrane</location>
        <topology evidence="1">Multi-pass membrane protein</topology>
    </subcellularLocation>
</comment>
<evidence type="ECO:0000256" key="5">
    <source>
        <dbReference type="ARBA" id="ARBA00022692"/>
    </source>
</evidence>
<dbReference type="Pfam" id="PF00999">
    <property type="entry name" value="Na_H_Exchanger"/>
    <property type="match status" value="1"/>
</dbReference>
<keyword evidence="5 9" id="KW-0812">Transmembrane</keyword>
<keyword evidence="7" id="KW-0406">Ion transport</keyword>
<dbReference type="Gene3D" id="1.20.1530.20">
    <property type="match status" value="1"/>
</dbReference>
<evidence type="ECO:0000256" key="8">
    <source>
        <dbReference type="ARBA" id="ARBA00023136"/>
    </source>
</evidence>
<feature type="transmembrane region" description="Helical" evidence="9">
    <location>
        <begin position="195"/>
        <end position="217"/>
    </location>
</feature>
<evidence type="ECO:0000256" key="7">
    <source>
        <dbReference type="ARBA" id="ARBA00023065"/>
    </source>
</evidence>
<evidence type="ECO:0000256" key="4">
    <source>
        <dbReference type="ARBA" id="ARBA00022475"/>
    </source>
</evidence>
<dbReference type="Proteomes" id="UP001177212">
    <property type="component" value="Unassembled WGS sequence"/>
</dbReference>
<feature type="domain" description="Cation/H+ exchanger transmembrane" evidence="10">
    <location>
        <begin position="17"/>
        <end position="391"/>
    </location>
</feature>
<evidence type="ECO:0000256" key="6">
    <source>
        <dbReference type="ARBA" id="ARBA00022989"/>
    </source>
</evidence>
<evidence type="ECO:0000259" key="10">
    <source>
        <dbReference type="Pfam" id="PF00999"/>
    </source>
</evidence>
<evidence type="ECO:0000256" key="3">
    <source>
        <dbReference type="ARBA" id="ARBA00022449"/>
    </source>
</evidence>
<evidence type="ECO:0000256" key="9">
    <source>
        <dbReference type="SAM" id="Phobius"/>
    </source>
</evidence>
<evidence type="ECO:0000313" key="12">
    <source>
        <dbReference type="Proteomes" id="UP001177212"/>
    </source>
</evidence>
<gene>
    <name evidence="11" type="ORF">Q8W34_03955</name>
</gene>
<keyword evidence="3" id="KW-0050">Antiport</keyword>
<dbReference type="PANTHER" id="PTHR32507">
    <property type="entry name" value="NA(+)/H(+) ANTIPORTER 1"/>
    <property type="match status" value="1"/>
</dbReference>
<protein>
    <submittedName>
        <fullName evidence="11">Cation:proton antiporter</fullName>
    </submittedName>
</protein>
<feature type="transmembrane region" description="Helical" evidence="9">
    <location>
        <begin position="366"/>
        <end position="385"/>
    </location>
</feature>
<evidence type="ECO:0000256" key="1">
    <source>
        <dbReference type="ARBA" id="ARBA00004651"/>
    </source>
</evidence>
<evidence type="ECO:0000313" key="11">
    <source>
        <dbReference type="EMBL" id="MDP2563770.1"/>
    </source>
</evidence>